<dbReference type="Proteomes" id="UP000243499">
    <property type="component" value="Chromosome 9"/>
</dbReference>
<reference evidence="2" key="1">
    <citation type="submission" date="2018-04" db="EMBL/GenBank/DDBJ databases">
        <title>WGS assembly of Panicum hallii.</title>
        <authorList>
            <person name="Lovell J."/>
            <person name="Jenkins J."/>
            <person name="Lowry D."/>
            <person name="Mamidi S."/>
            <person name="Sreedasyam A."/>
            <person name="Weng X."/>
            <person name="Barry K."/>
            <person name="Bonette J."/>
            <person name="Campitelli B."/>
            <person name="Daum C."/>
            <person name="Gordon S."/>
            <person name="Gould B."/>
            <person name="Lipzen A."/>
            <person name="Macqueen A."/>
            <person name="Palacio-Mejia J."/>
            <person name="Plott C."/>
            <person name="Shakirov E."/>
            <person name="Shu S."/>
            <person name="Yoshinaga Y."/>
            <person name="Zane M."/>
            <person name="Rokhsar D."/>
            <person name="Grimwood J."/>
            <person name="Schmutz J."/>
            <person name="Juenger T."/>
        </authorList>
    </citation>
    <scope>NUCLEOTIDE SEQUENCE [LARGE SCALE GENOMIC DNA]</scope>
    <source>
        <strain evidence="2">FIL2</strain>
    </source>
</reference>
<name>A0A2T8I5V3_9POAL</name>
<accession>A0A2T8I5V3</accession>
<dbReference type="Gramene" id="PVH33043">
    <property type="protein sequence ID" value="PVH33043"/>
    <property type="gene ID" value="PAHAL_9G555000"/>
</dbReference>
<dbReference type="EMBL" id="CM008054">
    <property type="protein sequence ID" value="PVH33043.1"/>
    <property type="molecule type" value="Genomic_DNA"/>
</dbReference>
<sequence>MRRSKGAPNVRGAVAALLLLTSHAGLALPSNGEPLRREGWRRLQLGGGEGSTLARTHTRLTCAAFLLPAPPRDAPVGDVVSPQAAHEAGGELWAAAHEVGGQLRAGNGRSRGGKVPWCCSRFFKILQWLIQNVEVEIHVATCCHGLILGLFSSPRVNAKKP</sequence>
<gene>
    <name evidence="2" type="ORF">PAHAL_9G555000</name>
</gene>
<dbReference type="AlphaFoldDB" id="A0A2T8I5V3"/>
<feature type="signal peptide" evidence="1">
    <location>
        <begin position="1"/>
        <end position="27"/>
    </location>
</feature>
<evidence type="ECO:0000256" key="1">
    <source>
        <dbReference type="SAM" id="SignalP"/>
    </source>
</evidence>
<keyword evidence="1" id="KW-0732">Signal</keyword>
<proteinExistence type="predicted"/>
<protein>
    <submittedName>
        <fullName evidence="2">Uncharacterized protein</fullName>
    </submittedName>
</protein>
<organism evidence="2">
    <name type="scientific">Panicum hallii</name>
    <dbReference type="NCBI Taxonomy" id="206008"/>
    <lineage>
        <taxon>Eukaryota</taxon>
        <taxon>Viridiplantae</taxon>
        <taxon>Streptophyta</taxon>
        <taxon>Embryophyta</taxon>
        <taxon>Tracheophyta</taxon>
        <taxon>Spermatophyta</taxon>
        <taxon>Magnoliopsida</taxon>
        <taxon>Liliopsida</taxon>
        <taxon>Poales</taxon>
        <taxon>Poaceae</taxon>
        <taxon>PACMAD clade</taxon>
        <taxon>Panicoideae</taxon>
        <taxon>Panicodae</taxon>
        <taxon>Paniceae</taxon>
        <taxon>Panicinae</taxon>
        <taxon>Panicum</taxon>
        <taxon>Panicum sect. Panicum</taxon>
    </lineage>
</organism>
<feature type="chain" id="PRO_5015575667" evidence="1">
    <location>
        <begin position="28"/>
        <end position="161"/>
    </location>
</feature>
<evidence type="ECO:0000313" key="2">
    <source>
        <dbReference type="EMBL" id="PVH33043.1"/>
    </source>
</evidence>